<evidence type="ECO:0000256" key="1">
    <source>
        <dbReference type="SAM" id="MobiDB-lite"/>
    </source>
</evidence>
<dbReference type="PANTHER" id="PTHR47481">
    <property type="match status" value="1"/>
</dbReference>
<dbReference type="OrthoDB" id="1000386at2759"/>
<dbReference type="PANTHER" id="PTHR47481:SF41">
    <property type="entry name" value="COPIA-LIKE POLYPROTEIN_RETROTRANSPOSON"/>
    <property type="match status" value="1"/>
</dbReference>
<feature type="region of interest" description="Disordered" evidence="1">
    <location>
        <begin position="76"/>
        <end position="112"/>
    </location>
</feature>
<proteinExistence type="predicted"/>
<evidence type="ECO:0000313" key="3">
    <source>
        <dbReference type="Proteomes" id="UP000541444"/>
    </source>
</evidence>
<accession>A0A7J7P2M1</accession>
<protein>
    <submittedName>
        <fullName evidence="2">Uncharacterized protein</fullName>
    </submittedName>
</protein>
<sequence length="112" mass="12832">MDQSPDEEEKVYWLLQGLGLEYDVFATSMLTRDSLPSYPQAVPHLLNHELRLQAAEMNKPSGSDVVFFIQRDSSSNNFHRGRFREGRSRGGRSNQWVNYSNQQQGSYNHAGP</sequence>
<dbReference type="EMBL" id="JACGCM010000331">
    <property type="protein sequence ID" value="KAF6173706.1"/>
    <property type="molecule type" value="Genomic_DNA"/>
</dbReference>
<dbReference type="AlphaFoldDB" id="A0A7J7P2M1"/>
<organism evidence="2 3">
    <name type="scientific">Kingdonia uniflora</name>
    <dbReference type="NCBI Taxonomy" id="39325"/>
    <lineage>
        <taxon>Eukaryota</taxon>
        <taxon>Viridiplantae</taxon>
        <taxon>Streptophyta</taxon>
        <taxon>Embryophyta</taxon>
        <taxon>Tracheophyta</taxon>
        <taxon>Spermatophyta</taxon>
        <taxon>Magnoliopsida</taxon>
        <taxon>Ranunculales</taxon>
        <taxon>Circaeasteraceae</taxon>
        <taxon>Kingdonia</taxon>
    </lineage>
</organism>
<gene>
    <name evidence="2" type="ORF">GIB67_021802</name>
</gene>
<feature type="compositionally biased region" description="Polar residues" evidence="1">
    <location>
        <begin position="93"/>
        <end position="112"/>
    </location>
</feature>
<keyword evidence="3" id="KW-1185">Reference proteome</keyword>
<name>A0A7J7P2M1_9MAGN</name>
<reference evidence="2 3" key="1">
    <citation type="journal article" date="2020" name="IScience">
        <title>Genome Sequencing of the Endangered Kingdonia uniflora (Circaeasteraceae, Ranunculales) Reveals Potential Mechanisms of Evolutionary Specialization.</title>
        <authorList>
            <person name="Sun Y."/>
            <person name="Deng T."/>
            <person name="Zhang A."/>
            <person name="Moore M.J."/>
            <person name="Landis J.B."/>
            <person name="Lin N."/>
            <person name="Zhang H."/>
            <person name="Zhang X."/>
            <person name="Huang J."/>
            <person name="Zhang X."/>
            <person name="Sun H."/>
            <person name="Wang H."/>
        </authorList>
    </citation>
    <scope>NUCLEOTIDE SEQUENCE [LARGE SCALE GENOMIC DNA]</scope>
    <source>
        <strain evidence="2">TB1705</strain>
        <tissue evidence="2">Leaf</tissue>
    </source>
</reference>
<comment type="caution">
    <text evidence="2">The sequence shown here is derived from an EMBL/GenBank/DDBJ whole genome shotgun (WGS) entry which is preliminary data.</text>
</comment>
<dbReference type="Proteomes" id="UP000541444">
    <property type="component" value="Unassembled WGS sequence"/>
</dbReference>
<evidence type="ECO:0000313" key="2">
    <source>
        <dbReference type="EMBL" id="KAF6173706.1"/>
    </source>
</evidence>